<dbReference type="PROSITE" id="PS50174">
    <property type="entry name" value="G_PATCH"/>
    <property type="match status" value="1"/>
</dbReference>
<feature type="region of interest" description="Disordered" evidence="1">
    <location>
        <begin position="633"/>
        <end position="697"/>
    </location>
</feature>
<dbReference type="GO" id="GO:0003723">
    <property type="term" value="F:RNA binding"/>
    <property type="evidence" value="ECO:0007669"/>
    <property type="project" value="TreeGrafter"/>
</dbReference>
<dbReference type="GeneID" id="94344097"/>
<evidence type="ECO:0000313" key="4">
    <source>
        <dbReference type="Proteomes" id="UP000294530"/>
    </source>
</evidence>
<dbReference type="GO" id="GO:0006397">
    <property type="term" value="P:mRNA processing"/>
    <property type="evidence" value="ECO:0007669"/>
    <property type="project" value="InterPro"/>
</dbReference>
<evidence type="ECO:0000259" key="2">
    <source>
        <dbReference type="PROSITE" id="PS50174"/>
    </source>
</evidence>
<dbReference type="RefSeq" id="XP_067818038.1">
    <property type="nucleotide sequence ID" value="XM_067958426.1"/>
</dbReference>
<dbReference type="Pfam" id="PF01585">
    <property type="entry name" value="G-patch"/>
    <property type="match status" value="1"/>
</dbReference>
<sequence length="697" mass="79348">MKRSGIRHHEATDAQGRRRFHGAFTGGFSAGHYNSVGSVEGWTPRTFSSSRAHRSSRIIQHPEDFMDDEDDPLLGKRLETTACYDTLQTGVKHQLQHPSPLNNESIIPGFTLPIDWIVPLNDSIGATLLQQMGWKQGHGIGPRVRKQKFSKHTCHNLHRQNNEASWDDRMPLSVDNVMYGPPRNGLNVVMSFPTPKVDRYGAGFDPYRDAPEFLVYKEHQAKLENDKKGSFRQIVSFSDALRPPNGSTRVSNGYGLSALEDNDEIDVYGTVSMAEFDHILAPRGATKEIRRIKTDVAERKELNRSDHVCSDGRRALPSFEVATLLEKPQEHKQCLLHVPGTFKPFHCFTEEENSMEDAVTAFYCQHNLLCANESTTNNIVTAKQRSALFQDVDVNARVSSSREKSIGSVFELLDETQKAQLFDAAKQAKERVLESKAMETMPDRLELCTNKDDKAFRATISASIAQRFTSSRVVKMDDFNEGMKTNESMYSTSQRSTSRWFPKALLCKRFQLKGMCSSDSQAIDNEKKLDLFDKELVPHFVKYAADRAACRDSMEKKVHVEARGIENESRSSLERVEKASNALLQSIFEPSDEYLSEEESGENSSEEETLELIKVAAPDQLKEKKRDAVRSEVLNEDNKLFGGVASRDERMEEVQRKVKSMEESSQERHRRVKKERKNHKKHKKRRDGKESRKKKRV</sequence>
<evidence type="ECO:0000256" key="1">
    <source>
        <dbReference type="SAM" id="MobiDB-lite"/>
    </source>
</evidence>
<dbReference type="OrthoDB" id="20507at2759"/>
<feature type="domain" description="G-patch" evidence="2">
    <location>
        <begin position="121"/>
        <end position="141"/>
    </location>
</feature>
<evidence type="ECO:0000313" key="3">
    <source>
        <dbReference type="EMBL" id="TDH68539.1"/>
    </source>
</evidence>
<dbReference type="Proteomes" id="UP000294530">
    <property type="component" value="Unassembled WGS sequence"/>
</dbReference>
<dbReference type="GO" id="GO:0005634">
    <property type="term" value="C:nucleus"/>
    <property type="evidence" value="ECO:0007669"/>
    <property type="project" value="TreeGrafter"/>
</dbReference>
<feature type="compositionally biased region" description="Basic and acidic residues" evidence="1">
    <location>
        <begin position="646"/>
        <end position="667"/>
    </location>
</feature>
<protein>
    <recommendedName>
        <fullName evidence="2">G-patch domain-containing protein</fullName>
    </recommendedName>
</protein>
<gene>
    <name evidence="3" type="ORF">CCR75_000318</name>
</gene>
<proteinExistence type="predicted"/>
<comment type="caution">
    <text evidence="3">The sequence shown here is derived from an EMBL/GenBank/DDBJ whole genome shotgun (WGS) entry which is preliminary data.</text>
</comment>
<dbReference type="InterPro" id="IPR000467">
    <property type="entry name" value="G_patch_dom"/>
</dbReference>
<dbReference type="PANTHER" id="PTHR13384:SF19">
    <property type="entry name" value="G PATCH DOMAIN-CONTAINING PROTEIN 1"/>
    <property type="match status" value="1"/>
</dbReference>
<dbReference type="PANTHER" id="PTHR13384">
    <property type="entry name" value="G PATCH DOMAIN-CONTAINING PROTEIN 1"/>
    <property type="match status" value="1"/>
</dbReference>
<keyword evidence="4" id="KW-1185">Reference proteome</keyword>
<name>A0A976FL54_BRELC</name>
<feature type="compositionally biased region" description="Basic residues" evidence="1">
    <location>
        <begin position="668"/>
        <end position="697"/>
    </location>
</feature>
<dbReference type="Pfam" id="PF07713">
    <property type="entry name" value="DUF1604"/>
    <property type="match status" value="1"/>
</dbReference>
<dbReference type="AlphaFoldDB" id="A0A976FL54"/>
<dbReference type="InterPro" id="IPR011666">
    <property type="entry name" value="DUF1604"/>
</dbReference>
<accession>A0A976FL54</accession>
<organism evidence="3 4">
    <name type="scientific">Bremia lactucae</name>
    <name type="common">Lettuce downy mildew</name>
    <dbReference type="NCBI Taxonomy" id="4779"/>
    <lineage>
        <taxon>Eukaryota</taxon>
        <taxon>Sar</taxon>
        <taxon>Stramenopiles</taxon>
        <taxon>Oomycota</taxon>
        <taxon>Peronosporomycetes</taxon>
        <taxon>Peronosporales</taxon>
        <taxon>Peronosporaceae</taxon>
        <taxon>Bremia</taxon>
    </lineage>
</organism>
<dbReference type="EMBL" id="SHOA02000016">
    <property type="protein sequence ID" value="TDH68539.1"/>
    <property type="molecule type" value="Genomic_DNA"/>
</dbReference>
<dbReference type="KEGG" id="blac:94344097"/>
<reference evidence="3 4" key="1">
    <citation type="journal article" date="2021" name="Genome Biol.">
        <title>AFLAP: assembly-free linkage analysis pipeline using k-mers from genome sequencing data.</title>
        <authorList>
            <person name="Fletcher K."/>
            <person name="Zhang L."/>
            <person name="Gil J."/>
            <person name="Han R."/>
            <person name="Cavanaugh K."/>
            <person name="Michelmore R."/>
        </authorList>
    </citation>
    <scope>NUCLEOTIDE SEQUENCE [LARGE SCALE GENOMIC DNA]</scope>
    <source>
        <strain evidence="3 4">SF5</strain>
    </source>
</reference>